<accession>A0ABT0VG48</accession>
<gene>
    <name evidence="1" type="ORF">NBH20_23755</name>
</gene>
<keyword evidence="2" id="KW-1185">Reference proteome</keyword>
<dbReference type="SUPFAM" id="SSF50475">
    <property type="entry name" value="FMN-binding split barrel"/>
    <property type="match status" value="1"/>
</dbReference>
<name>A0ABT0VG48_9HYPH</name>
<sequence length="156" mass="18012">MLIREITHKKCIAFIAEQRLARLACAKDNIPYIIPIYYAHEGNRLYVFSMPGKKLDFLRSNPHVCLQIDRYQDKHNWVSVVVDALFHELPDDEQDHAERLHAWSLLQRHFDWWEAGATLLGPHPVRESSPHVFFALDIIEVSGREASEGDPTVPSS</sequence>
<dbReference type="InterPro" id="IPR024747">
    <property type="entry name" value="Pyridox_Oxase-rel"/>
</dbReference>
<evidence type="ECO:0000313" key="2">
    <source>
        <dbReference type="Proteomes" id="UP001155079"/>
    </source>
</evidence>
<dbReference type="Proteomes" id="UP001155079">
    <property type="component" value="Unassembled WGS sequence"/>
</dbReference>
<organism evidence="1 2">
    <name type="scientific">Ciceribacter sichuanensis</name>
    <dbReference type="NCBI Taxonomy" id="2949647"/>
    <lineage>
        <taxon>Bacteria</taxon>
        <taxon>Pseudomonadati</taxon>
        <taxon>Pseudomonadota</taxon>
        <taxon>Alphaproteobacteria</taxon>
        <taxon>Hyphomicrobiales</taxon>
        <taxon>Rhizobiaceae</taxon>
        <taxon>Ciceribacter</taxon>
    </lineage>
</organism>
<comment type="caution">
    <text evidence="1">The sequence shown here is derived from an EMBL/GenBank/DDBJ whole genome shotgun (WGS) entry which is preliminary data.</text>
</comment>
<dbReference type="Gene3D" id="2.30.110.10">
    <property type="entry name" value="Electron Transport, Fmn-binding Protein, Chain A"/>
    <property type="match status" value="1"/>
</dbReference>
<dbReference type="InterPro" id="IPR012349">
    <property type="entry name" value="Split_barrel_FMN-bd"/>
</dbReference>
<dbReference type="Pfam" id="PF12900">
    <property type="entry name" value="Pyridox_ox_2"/>
    <property type="match status" value="1"/>
</dbReference>
<dbReference type="RefSeq" id="WP_250946921.1">
    <property type="nucleotide sequence ID" value="NZ_JAMQAY010000015.1"/>
</dbReference>
<reference evidence="1 2" key="1">
    <citation type="submission" date="2022-06" db="EMBL/GenBank/DDBJ databases">
        <authorList>
            <person name="Sun Q."/>
        </authorList>
    </citation>
    <scope>NUCLEOTIDE SEQUENCE [LARGE SCALE GENOMIC DNA]</scope>
    <source>
        <strain evidence="1 2">S153</strain>
    </source>
</reference>
<dbReference type="EMBL" id="JAMQAY010000015">
    <property type="protein sequence ID" value="MCM2404201.1"/>
    <property type="molecule type" value="Genomic_DNA"/>
</dbReference>
<proteinExistence type="predicted"/>
<protein>
    <submittedName>
        <fullName evidence="1">Pyridoxamine 5'-phosphate oxidase family protein</fullName>
    </submittedName>
</protein>
<evidence type="ECO:0000313" key="1">
    <source>
        <dbReference type="EMBL" id="MCM2404201.1"/>
    </source>
</evidence>